<dbReference type="NCBIfam" id="TIGR03588">
    <property type="entry name" value="PseC"/>
    <property type="match status" value="1"/>
</dbReference>
<dbReference type="PATRIC" id="fig|80854.5.peg.3972"/>
<protein>
    <submittedName>
        <fullName evidence="4">Putative FlmB</fullName>
    </submittedName>
</protein>
<dbReference type="Proteomes" id="UP000183794">
    <property type="component" value="Unassembled WGS sequence"/>
</dbReference>
<organism evidence="4 5">
    <name type="scientific">Moritella viscosa</name>
    <dbReference type="NCBI Taxonomy" id="80854"/>
    <lineage>
        <taxon>Bacteria</taxon>
        <taxon>Pseudomonadati</taxon>
        <taxon>Pseudomonadota</taxon>
        <taxon>Gammaproteobacteria</taxon>
        <taxon>Alteromonadales</taxon>
        <taxon>Moritellaceae</taxon>
        <taxon>Moritella</taxon>
    </lineage>
</organism>
<dbReference type="InterPro" id="IPR015421">
    <property type="entry name" value="PyrdxlP-dep_Trfase_major"/>
</dbReference>
<comment type="similarity">
    <text evidence="2 3">Belongs to the DegT/DnrJ/EryC1 family.</text>
</comment>
<dbReference type="PANTHER" id="PTHR30244">
    <property type="entry name" value="TRANSAMINASE"/>
    <property type="match status" value="1"/>
</dbReference>
<dbReference type="EMBL" id="FPLD01000056">
    <property type="protein sequence ID" value="SGY98521.1"/>
    <property type="molecule type" value="Genomic_DNA"/>
</dbReference>
<dbReference type="Gene3D" id="3.40.640.10">
    <property type="entry name" value="Type I PLP-dependent aspartate aminotransferase-like (Major domain)"/>
    <property type="match status" value="1"/>
</dbReference>
<dbReference type="InterPro" id="IPR015424">
    <property type="entry name" value="PyrdxlP-dep_Trfase"/>
</dbReference>
<name>A0A090IK29_9GAMM</name>
<dbReference type="PANTHER" id="PTHR30244:SF34">
    <property type="entry name" value="DTDP-4-AMINO-4,6-DIDEOXYGALACTOSE TRANSAMINASE"/>
    <property type="match status" value="1"/>
</dbReference>
<evidence type="ECO:0000313" key="5">
    <source>
        <dbReference type="Proteomes" id="UP000183794"/>
    </source>
</evidence>
<keyword evidence="1 3" id="KW-0663">Pyridoxal phosphate</keyword>
<accession>A0A090IK29</accession>
<dbReference type="SUPFAM" id="SSF53383">
    <property type="entry name" value="PLP-dependent transferases"/>
    <property type="match status" value="1"/>
</dbReference>
<dbReference type="OrthoDB" id="9804264at2"/>
<dbReference type="InterPro" id="IPR000653">
    <property type="entry name" value="DegT/StrS_aminotransferase"/>
</dbReference>
<reference evidence="4 5" key="1">
    <citation type="submission" date="2016-11" db="EMBL/GenBank/DDBJ databases">
        <authorList>
            <person name="Jaros S."/>
            <person name="Januszkiewicz K."/>
            <person name="Wedrychowicz H."/>
        </authorList>
    </citation>
    <scope>NUCLEOTIDE SEQUENCE [LARGE SCALE GENOMIC DNA]</scope>
    <source>
        <strain evidence="4">NVI 5450</strain>
    </source>
</reference>
<dbReference type="KEGG" id="mvs:MVIS_3753"/>
<proteinExistence type="inferred from homology"/>
<dbReference type="GO" id="GO:0008483">
    <property type="term" value="F:transaminase activity"/>
    <property type="evidence" value="ECO:0007669"/>
    <property type="project" value="TreeGrafter"/>
</dbReference>
<evidence type="ECO:0000256" key="3">
    <source>
        <dbReference type="RuleBase" id="RU004508"/>
    </source>
</evidence>
<dbReference type="AlphaFoldDB" id="A0A090IK29"/>
<dbReference type="Gene3D" id="3.90.1150.10">
    <property type="entry name" value="Aspartate Aminotransferase, domain 1"/>
    <property type="match status" value="1"/>
</dbReference>
<dbReference type="STRING" id="80854.MVIS_3753"/>
<dbReference type="Pfam" id="PF01041">
    <property type="entry name" value="DegT_DnrJ_EryC1"/>
    <property type="match status" value="1"/>
</dbReference>
<evidence type="ECO:0000256" key="1">
    <source>
        <dbReference type="ARBA" id="ARBA00022898"/>
    </source>
</evidence>
<dbReference type="PIRSF" id="PIRSF000390">
    <property type="entry name" value="PLP_StrS"/>
    <property type="match status" value="1"/>
</dbReference>
<dbReference type="GO" id="GO:0030170">
    <property type="term" value="F:pyridoxal phosphate binding"/>
    <property type="evidence" value="ECO:0007669"/>
    <property type="project" value="TreeGrafter"/>
</dbReference>
<dbReference type="HOGENOM" id="CLU_033332_0_3_6"/>
<dbReference type="InterPro" id="IPR020026">
    <property type="entry name" value="PseC"/>
</dbReference>
<dbReference type="InterPro" id="IPR015422">
    <property type="entry name" value="PyrdxlP-dep_Trfase_small"/>
</dbReference>
<dbReference type="GO" id="GO:0000271">
    <property type="term" value="P:polysaccharide biosynthetic process"/>
    <property type="evidence" value="ECO:0007669"/>
    <property type="project" value="TreeGrafter"/>
</dbReference>
<evidence type="ECO:0000256" key="2">
    <source>
        <dbReference type="ARBA" id="ARBA00037999"/>
    </source>
</evidence>
<evidence type="ECO:0000313" key="4">
    <source>
        <dbReference type="EMBL" id="SGY98521.1"/>
    </source>
</evidence>
<dbReference type="CDD" id="cd00616">
    <property type="entry name" value="AHBA_syn"/>
    <property type="match status" value="1"/>
</dbReference>
<dbReference type="RefSeq" id="WP_045111738.1">
    <property type="nucleotide sequence ID" value="NZ_FPLD01000056.1"/>
</dbReference>
<sequence>MIPYGKQDINQQDINAVIAVLQSDFLTQGPQVPLFEQALSAHTGADYAVTCNSATSALHLACLALDLGEGDWLWTTPITFVASANCGLYCGAKVDFVDIDPATYNLCPDALEKKLIIAKAQNKLPKVVIPVHLCGQSCDMAAIYALSLQYGFKIIEDAAHAIGGSYQGKPIGCGEYADITVFSFHPVKIVTTAEGGAALTNQRALADKMILLRSHGITRDPALMQGESDGAWYYQQVELGFNYRMTELQAALGVSQMQRLDAFVTARHYLAQRYNSLLSKLPVTTPVQLDNTYSGLHLYVIRLQLDRISLTHRDVFDVLRANGIGVNLHYIPVHLQPYYQQMGFKQGDFPAAEHYYQDAISLPMFHTMTEQQQDEVVSVLTRILLPSVVEI</sequence>
<gene>
    <name evidence="4" type="ORF">NVI5450_2082</name>
</gene>